<keyword evidence="2" id="KW-1003">Cell membrane</keyword>
<comment type="caution">
    <text evidence="7">The sequence shown here is derived from an EMBL/GenBank/DDBJ whole genome shotgun (WGS) entry which is preliminary data.</text>
</comment>
<feature type="transmembrane region" description="Helical" evidence="6">
    <location>
        <begin position="58"/>
        <end position="77"/>
    </location>
</feature>
<feature type="transmembrane region" description="Helical" evidence="6">
    <location>
        <begin position="107"/>
        <end position="126"/>
    </location>
</feature>
<evidence type="ECO:0000256" key="6">
    <source>
        <dbReference type="SAM" id="Phobius"/>
    </source>
</evidence>
<dbReference type="Pfam" id="PF02653">
    <property type="entry name" value="BPD_transp_2"/>
    <property type="match status" value="1"/>
</dbReference>
<dbReference type="AlphaFoldDB" id="A0A0M2NCI7"/>
<dbReference type="GO" id="GO:0022857">
    <property type="term" value="F:transmembrane transporter activity"/>
    <property type="evidence" value="ECO:0007669"/>
    <property type="project" value="InterPro"/>
</dbReference>
<feature type="transmembrane region" description="Helical" evidence="6">
    <location>
        <begin position="170"/>
        <end position="192"/>
    </location>
</feature>
<dbReference type="RefSeq" id="WP_082103526.1">
    <property type="nucleotide sequence ID" value="NZ_CAUERS010000012.1"/>
</dbReference>
<feature type="transmembrane region" description="Helical" evidence="6">
    <location>
        <begin position="223"/>
        <end position="242"/>
    </location>
</feature>
<reference evidence="7 8" key="1">
    <citation type="submission" date="2015-04" db="EMBL/GenBank/DDBJ databases">
        <title>Draft genome sequence of bacteremic isolate Catabacter hongkongensis type strain HKU16T.</title>
        <authorList>
            <person name="Lau S.K."/>
            <person name="Teng J.L."/>
            <person name="Huang Y."/>
            <person name="Curreem S.O."/>
            <person name="Tsui S.K."/>
            <person name="Woo P.C."/>
        </authorList>
    </citation>
    <scope>NUCLEOTIDE SEQUENCE [LARGE SCALE GENOMIC DNA]</scope>
    <source>
        <strain evidence="7 8">HKU16</strain>
    </source>
</reference>
<dbReference type="STRING" id="270498.CHK_2267"/>
<dbReference type="Proteomes" id="UP000034076">
    <property type="component" value="Unassembled WGS sequence"/>
</dbReference>
<gene>
    <name evidence="7" type="ORF">CHK_2267</name>
</gene>
<accession>A0A0M2NCI7</accession>
<comment type="subcellular location">
    <subcellularLocation>
        <location evidence="1">Cell membrane</location>
        <topology evidence="1">Multi-pass membrane protein</topology>
    </subcellularLocation>
</comment>
<dbReference type="InterPro" id="IPR001851">
    <property type="entry name" value="ABC_transp_permease"/>
</dbReference>
<keyword evidence="8" id="KW-1185">Reference proteome</keyword>
<name>A0A0M2NCI7_9FIRM</name>
<evidence type="ECO:0000313" key="7">
    <source>
        <dbReference type="EMBL" id="KKI50204.1"/>
    </source>
</evidence>
<evidence type="ECO:0000256" key="4">
    <source>
        <dbReference type="ARBA" id="ARBA00022989"/>
    </source>
</evidence>
<protein>
    <submittedName>
        <fullName evidence="7">Ribose ABC transport system, permease protein RbsC</fullName>
    </submittedName>
</protein>
<sequence length="326" mass="33357">MKNSESMTLKSPNIFVKFKNSASFGIVIILVALCAVLTITTGSAFLSSDNLLSVFRQFSFTAIMAIGECLVIITAGIDLSVGSIFAFSGVVGGMAMANWGMGTLGGLVMGCAAGLAFGLANGLFVTKLKLPPFIATLGTMSIARGLSYGITGGYPINKLPDGFKFIGQGYIAGIPTPIILLIVVAIIFGILLHKSVVGRRIYAIGGNEEAARVSGVHVDRVKILVFAMSGLLAGLAGLATAARLGVAQSTAGQGYELDAIAAVIIGGASVNGGTGNIAGPILGAAIMGVLRNGLVLLSVSAYWQQAVLGIVIILAVTFDKLRSSKR</sequence>
<dbReference type="PATRIC" id="fig|270498.16.peg.2018"/>
<evidence type="ECO:0000256" key="2">
    <source>
        <dbReference type="ARBA" id="ARBA00022475"/>
    </source>
</evidence>
<evidence type="ECO:0000256" key="5">
    <source>
        <dbReference type="ARBA" id="ARBA00023136"/>
    </source>
</evidence>
<feature type="transmembrane region" description="Helical" evidence="6">
    <location>
        <begin position="21"/>
        <end position="46"/>
    </location>
</feature>
<evidence type="ECO:0000256" key="3">
    <source>
        <dbReference type="ARBA" id="ARBA00022692"/>
    </source>
</evidence>
<feature type="transmembrane region" description="Helical" evidence="6">
    <location>
        <begin position="301"/>
        <end position="318"/>
    </location>
</feature>
<evidence type="ECO:0000256" key="1">
    <source>
        <dbReference type="ARBA" id="ARBA00004651"/>
    </source>
</evidence>
<organism evidence="7 8">
    <name type="scientific">Christensenella hongkongensis</name>
    <dbReference type="NCBI Taxonomy" id="270498"/>
    <lineage>
        <taxon>Bacteria</taxon>
        <taxon>Bacillati</taxon>
        <taxon>Bacillota</taxon>
        <taxon>Clostridia</taxon>
        <taxon>Christensenellales</taxon>
        <taxon>Christensenellaceae</taxon>
        <taxon>Christensenella</taxon>
    </lineage>
</organism>
<dbReference type="EMBL" id="LAYJ01000112">
    <property type="protein sequence ID" value="KKI50204.1"/>
    <property type="molecule type" value="Genomic_DNA"/>
</dbReference>
<dbReference type="PANTHER" id="PTHR32196">
    <property type="entry name" value="ABC TRANSPORTER PERMEASE PROTEIN YPHD-RELATED-RELATED"/>
    <property type="match status" value="1"/>
</dbReference>
<keyword evidence="5 6" id="KW-0472">Membrane</keyword>
<keyword evidence="4 6" id="KW-1133">Transmembrane helix</keyword>
<dbReference type="GO" id="GO:0005886">
    <property type="term" value="C:plasma membrane"/>
    <property type="evidence" value="ECO:0007669"/>
    <property type="project" value="UniProtKB-SubCell"/>
</dbReference>
<proteinExistence type="predicted"/>
<evidence type="ECO:0000313" key="8">
    <source>
        <dbReference type="Proteomes" id="UP000034076"/>
    </source>
</evidence>
<dbReference type="CDD" id="cd06579">
    <property type="entry name" value="TM_PBP1_transp_AraH_like"/>
    <property type="match status" value="1"/>
</dbReference>
<keyword evidence="3 6" id="KW-0812">Transmembrane</keyword>